<gene>
    <name evidence="1" type="ORF">ILYODFUR_012414</name>
</gene>
<organism evidence="1 2">
    <name type="scientific">Ilyodon furcidens</name>
    <name type="common">goldbreast splitfin</name>
    <dbReference type="NCBI Taxonomy" id="33524"/>
    <lineage>
        <taxon>Eukaryota</taxon>
        <taxon>Metazoa</taxon>
        <taxon>Chordata</taxon>
        <taxon>Craniata</taxon>
        <taxon>Vertebrata</taxon>
        <taxon>Euteleostomi</taxon>
        <taxon>Actinopterygii</taxon>
        <taxon>Neopterygii</taxon>
        <taxon>Teleostei</taxon>
        <taxon>Neoteleostei</taxon>
        <taxon>Acanthomorphata</taxon>
        <taxon>Ovalentaria</taxon>
        <taxon>Atherinomorphae</taxon>
        <taxon>Cyprinodontiformes</taxon>
        <taxon>Goodeidae</taxon>
        <taxon>Ilyodon</taxon>
    </lineage>
</organism>
<evidence type="ECO:0000313" key="1">
    <source>
        <dbReference type="EMBL" id="MEQ2247758.1"/>
    </source>
</evidence>
<name>A0ABV0URD4_9TELE</name>
<evidence type="ECO:0000313" key="2">
    <source>
        <dbReference type="Proteomes" id="UP001482620"/>
    </source>
</evidence>
<sequence length="109" mass="12929">MKQTHCLRDKMFPRVVYIYCESFQSQGVKQIFFFLKNFKYSLCLHNIPFIIHWFILIGTDLSLVHSSPDGWRLLKKERFMKMKAKLYTLVQTNTNLHPFGSPLMSHSVS</sequence>
<dbReference type="Proteomes" id="UP001482620">
    <property type="component" value="Unassembled WGS sequence"/>
</dbReference>
<keyword evidence="2" id="KW-1185">Reference proteome</keyword>
<reference evidence="1 2" key="1">
    <citation type="submission" date="2021-06" db="EMBL/GenBank/DDBJ databases">
        <authorList>
            <person name="Palmer J.M."/>
        </authorList>
    </citation>
    <scope>NUCLEOTIDE SEQUENCE [LARGE SCALE GENOMIC DNA]</scope>
    <source>
        <strain evidence="2">if_2019</strain>
        <tissue evidence="1">Muscle</tissue>
    </source>
</reference>
<accession>A0ABV0URD4</accession>
<protein>
    <submittedName>
        <fullName evidence="1">Uncharacterized protein</fullName>
    </submittedName>
</protein>
<dbReference type="EMBL" id="JAHRIQ010082072">
    <property type="protein sequence ID" value="MEQ2247758.1"/>
    <property type="molecule type" value="Genomic_DNA"/>
</dbReference>
<comment type="caution">
    <text evidence="1">The sequence shown here is derived from an EMBL/GenBank/DDBJ whole genome shotgun (WGS) entry which is preliminary data.</text>
</comment>
<proteinExistence type="predicted"/>